<dbReference type="SUPFAM" id="SSF56801">
    <property type="entry name" value="Acetyl-CoA synthetase-like"/>
    <property type="match status" value="1"/>
</dbReference>
<dbReference type="SMART" id="SM00823">
    <property type="entry name" value="PKS_PP"/>
    <property type="match status" value="1"/>
</dbReference>
<dbReference type="Gene3D" id="1.10.1200.10">
    <property type="entry name" value="ACP-like"/>
    <property type="match status" value="1"/>
</dbReference>
<comment type="caution">
    <text evidence="4">The sequence shown here is derived from an EMBL/GenBank/DDBJ whole genome shotgun (WGS) entry which is preliminary data.</text>
</comment>
<dbReference type="InterPro" id="IPR042099">
    <property type="entry name" value="ANL_N_sf"/>
</dbReference>
<dbReference type="SUPFAM" id="SSF47336">
    <property type="entry name" value="ACP-like"/>
    <property type="match status" value="1"/>
</dbReference>
<dbReference type="EMBL" id="BPWL01000007">
    <property type="protein sequence ID" value="GJJ12703.1"/>
    <property type="molecule type" value="Genomic_DNA"/>
</dbReference>
<evidence type="ECO:0000313" key="5">
    <source>
        <dbReference type="Proteomes" id="UP001050691"/>
    </source>
</evidence>
<dbReference type="SUPFAM" id="SSF51735">
    <property type="entry name" value="NAD(P)-binding Rossmann-fold domains"/>
    <property type="match status" value="1"/>
</dbReference>
<reference evidence="4" key="1">
    <citation type="submission" date="2021-10" db="EMBL/GenBank/DDBJ databases">
        <title>De novo Genome Assembly of Clathrus columnatus (Basidiomycota, Fungi) Using Illumina and Nanopore Sequence Data.</title>
        <authorList>
            <person name="Ogiso-Tanaka E."/>
            <person name="Itagaki H."/>
            <person name="Hosoya T."/>
            <person name="Hosaka K."/>
        </authorList>
    </citation>
    <scope>NUCLEOTIDE SEQUENCE</scope>
    <source>
        <strain evidence="4">MO-923</strain>
    </source>
</reference>
<dbReference type="PANTHER" id="PTHR43439">
    <property type="entry name" value="PHENYLACETATE-COENZYME A LIGASE"/>
    <property type="match status" value="1"/>
</dbReference>
<dbReference type="PANTHER" id="PTHR43439:SF2">
    <property type="entry name" value="ENZYME, PUTATIVE (JCVI)-RELATED"/>
    <property type="match status" value="1"/>
</dbReference>
<evidence type="ECO:0000256" key="1">
    <source>
        <dbReference type="ARBA" id="ARBA00022450"/>
    </source>
</evidence>
<evidence type="ECO:0000259" key="3">
    <source>
        <dbReference type="SMART" id="SM00823"/>
    </source>
</evidence>
<dbReference type="InterPro" id="IPR013120">
    <property type="entry name" value="FAR_NAD-bd"/>
</dbReference>
<dbReference type="Pfam" id="PF23562">
    <property type="entry name" value="AMP-binding_C_3"/>
    <property type="match status" value="1"/>
</dbReference>
<dbReference type="InterPro" id="IPR036291">
    <property type="entry name" value="NAD(P)-bd_dom_sf"/>
</dbReference>
<dbReference type="InterPro" id="IPR036736">
    <property type="entry name" value="ACP-like_sf"/>
</dbReference>
<dbReference type="GO" id="GO:0031177">
    <property type="term" value="F:phosphopantetheine binding"/>
    <property type="evidence" value="ECO:0007669"/>
    <property type="project" value="InterPro"/>
</dbReference>
<dbReference type="Proteomes" id="UP001050691">
    <property type="component" value="Unassembled WGS sequence"/>
</dbReference>
<name>A0AAV5AJ65_9AGAM</name>
<keyword evidence="1" id="KW-0596">Phosphopantetheine</keyword>
<accession>A0AAV5AJ65</accession>
<dbReference type="Pfam" id="PF07993">
    <property type="entry name" value="NAD_binding_4"/>
    <property type="match status" value="2"/>
</dbReference>
<sequence length="1098" mass="123638">MLPSFERFTFLPQENNLTIDQAHEWHKLHSPNFPAFVYPDDDGQQHYITWKELRNAINTGVQYIKAQIPEITQESRTIREPLIVGILSSAGCFPIHLPFYHADYLSNVADHLVSSTFLLSNIQLTHLSSSRPILPYPISPRNSAAGVAHLLKIKQVKHVWVSEGPMQLLFDGALKHLEPEEIPARFVYPTYEQLFLQSHATTSEENQDNILSPVPLDLPAIILHSSGSTAFPKPITISHQMLMEWGIPANGSNRSSIQYSGYIRSIPNPLSRKAPTVPERFLQEMIKTKTTICFTLPSFIEVMAWATDPQSVEVMRTMKTVYWAGGPLSEHAGQHLSSQGVSLSMMYGATEIGGVFHFTGKTYAEGCEWFRLSASTDPVFLPDSVESNVFEIVFKVAEGHHLAVINTEIDGVPAYATSDLVERHPNNPNLFKIIGRADDQIMLKQSISKNPHVKSAVVFGRGRTSNGVVIEPVSHDEAEQLGLEGFRNLIWPNVEDANYYAPAHSRIFKEMIILASRSKPFIYTAKNTARRGALIKEYDEEIENLYKTVENSAQTDIPLPSEFDGEYGGWSIDATRNFVREVVHSIMKDGSKNMSDEDDFFAYGCDSLQATYIRNTILYALRQVSSSSNIQNLPTNLVYKHPTVNALTEVVSRGSKRKTDITDDTARQRRLQDFIEKYTQNWPKHQPGSVRGLYPEVVLLTGSTGGLGSQILAELITTPSVTLIYAFNRPSKISSRQRHIKAFTDRGNDLSLLDSKKIIYVEGDTSVQGFGINFELFKQLRDSVTTVIHNGKSSYVKILVFFLAHAHDLAWRVDFNISLISFEPAIRGVRHLIDLALASPHTTPPRLVFTSSIGIVKLWANIPVIPEAPINDIDIINSTGYSESKWICEQILETASKETSLEPVIVRVGQICGGINGNWNAREWFPALVKVSLVLKALPEREGLVSFIPLQTTAKALVELRHSFSTFANLVHSTPITWNDMMKWVSEELELPTISYSEWLRRLEDVPRTLELLVDNPALHLLEFYRTAITPAGEKEKETDLQRHEAMGIVSCETTNTIVNAPSLHLDQLSRLSRDDIRRWIKYWNLSKWNFRGANKEL</sequence>
<feature type="domain" description="Polyketide synthase-like phosphopantetheine-binding" evidence="3">
    <location>
        <begin position="576"/>
        <end position="655"/>
    </location>
</feature>
<gene>
    <name evidence="4" type="ORF">Clacol_006947</name>
</gene>
<dbReference type="Gene3D" id="3.40.50.720">
    <property type="entry name" value="NAD(P)-binding Rossmann-like Domain"/>
    <property type="match status" value="1"/>
</dbReference>
<dbReference type="InterPro" id="IPR020806">
    <property type="entry name" value="PKS_PP-bd"/>
</dbReference>
<protein>
    <submittedName>
        <fullName evidence="4">NRPS-like protein biosynthetic cluster</fullName>
    </submittedName>
</protein>
<dbReference type="Gene3D" id="3.40.50.12780">
    <property type="entry name" value="N-terminal domain of ligase-like"/>
    <property type="match status" value="1"/>
</dbReference>
<evidence type="ECO:0000256" key="2">
    <source>
        <dbReference type="ARBA" id="ARBA00022553"/>
    </source>
</evidence>
<proteinExistence type="predicted"/>
<dbReference type="AlphaFoldDB" id="A0AAV5AJ65"/>
<organism evidence="4 5">
    <name type="scientific">Clathrus columnatus</name>
    <dbReference type="NCBI Taxonomy" id="1419009"/>
    <lineage>
        <taxon>Eukaryota</taxon>
        <taxon>Fungi</taxon>
        <taxon>Dikarya</taxon>
        <taxon>Basidiomycota</taxon>
        <taxon>Agaricomycotina</taxon>
        <taxon>Agaricomycetes</taxon>
        <taxon>Phallomycetidae</taxon>
        <taxon>Phallales</taxon>
        <taxon>Clathraceae</taxon>
        <taxon>Clathrus</taxon>
    </lineage>
</organism>
<dbReference type="InterPro" id="IPR051414">
    <property type="entry name" value="Adenylate-forming_Reductase"/>
</dbReference>
<keyword evidence="2" id="KW-0597">Phosphoprotein</keyword>
<evidence type="ECO:0000313" key="4">
    <source>
        <dbReference type="EMBL" id="GJJ12703.1"/>
    </source>
</evidence>
<keyword evidence="5" id="KW-1185">Reference proteome</keyword>